<dbReference type="RefSeq" id="WP_116225683.1">
    <property type="nucleotide sequence ID" value="NZ_AP018437.1"/>
</dbReference>
<accession>A0A347ZW33</accession>
<evidence type="ECO:0000313" key="1">
    <source>
        <dbReference type="EMBL" id="REG07209.1"/>
    </source>
</evidence>
<protein>
    <submittedName>
        <fullName evidence="1">Uncharacterized protein</fullName>
    </submittedName>
</protein>
<proteinExistence type="predicted"/>
<gene>
    <name evidence="1" type="ORF">DFR64_2414</name>
</gene>
<dbReference type="EMBL" id="QUMS01000003">
    <property type="protein sequence ID" value="REG07209.1"/>
    <property type="molecule type" value="Genomic_DNA"/>
</dbReference>
<name>A0A347ZW33_9CHLR</name>
<organism evidence="1 2">
    <name type="scientific">Pelolinea submarina</name>
    <dbReference type="NCBI Taxonomy" id="913107"/>
    <lineage>
        <taxon>Bacteria</taxon>
        <taxon>Bacillati</taxon>
        <taxon>Chloroflexota</taxon>
        <taxon>Anaerolineae</taxon>
        <taxon>Anaerolineales</taxon>
        <taxon>Anaerolineaceae</taxon>
        <taxon>Pelolinea</taxon>
    </lineage>
</organism>
<comment type="caution">
    <text evidence="1">The sequence shown here is derived from an EMBL/GenBank/DDBJ whole genome shotgun (WGS) entry which is preliminary data.</text>
</comment>
<dbReference type="Proteomes" id="UP000256388">
    <property type="component" value="Unassembled WGS sequence"/>
</dbReference>
<keyword evidence="2" id="KW-1185">Reference proteome</keyword>
<reference evidence="1 2" key="1">
    <citation type="submission" date="2018-08" db="EMBL/GenBank/DDBJ databases">
        <title>Genomic Encyclopedia of Type Strains, Phase IV (KMG-IV): sequencing the most valuable type-strain genomes for metagenomic binning, comparative biology and taxonomic classification.</title>
        <authorList>
            <person name="Goeker M."/>
        </authorList>
    </citation>
    <scope>NUCLEOTIDE SEQUENCE [LARGE SCALE GENOMIC DNA]</scope>
    <source>
        <strain evidence="1 2">DSM 23923</strain>
    </source>
</reference>
<sequence length="212" mass="24307">MTGNEFSRFLDLLEKSVDREMSAAEIRSLVEEGYHRLACSGEFPQDSRQDLHLLEHLMAELGWQTYGSPTALEKNQPSMAEFGDLTVENCFARGVLRPGCGSYLDCISSTSTQADSLMENLLRHVEVKRQASLSKFSQELPQEAQWLERSDVSILFSRYARRRHDLRFLNAAFKMNEWYLKHTQRTDSEAVHVRFLLALAEQELSAKELLAC</sequence>
<evidence type="ECO:0000313" key="2">
    <source>
        <dbReference type="Proteomes" id="UP000256388"/>
    </source>
</evidence>
<dbReference type="AlphaFoldDB" id="A0A347ZW33"/>